<protein>
    <submittedName>
        <fullName evidence="2">Uncharacterized protein</fullName>
    </submittedName>
</protein>
<dbReference type="EMBL" id="ACZI02000003">
    <property type="protein sequence ID" value="EFV15074.1"/>
    <property type="molecule type" value="Genomic_DNA"/>
</dbReference>
<accession>E5XKQ8</accession>
<keyword evidence="1" id="KW-0175">Coiled coil</keyword>
<evidence type="ECO:0000313" key="3">
    <source>
        <dbReference type="Proteomes" id="UP000004816"/>
    </source>
</evidence>
<dbReference type="RefSeq" id="WP_007466741.1">
    <property type="nucleotide sequence ID" value="NZ_KI391954.1"/>
</dbReference>
<gene>
    <name evidence="2" type="ORF">HMPREF9336_00077</name>
</gene>
<dbReference type="HOGENOM" id="CLU_1389370_0_0_11"/>
<dbReference type="AlphaFoldDB" id="E5XKQ8"/>
<evidence type="ECO:0000256" key="1">
    <source>
        <dbReference type="SAM" id="Coils"/>
    </source>
</evidence>
<feature type="coiled-coil region" evidence="1">
    <location>
        <begin position="168"/>
        <end position="195"/>
    </location>
</feature>
<proteinExistence type="predicted"/>
<organism evidence="2 3">
    <name type="scientific">Segniliparus rugosus (strain ATCC BAA-974 / DSM 45345 / CCUG 50838 / CIP 108380 / JCM 13579 / CDC 945)</name>
    <dbReference type="NCBI Taxonomy" id="679197"/>
    <lineage>
        <taxon>Bacteria</taxon>
        <taxon>Bacillati</taxon>
        <taxon>Actinomycetota</taxon>
        <taxon>Actinomycetes</taxon>
        <taxon>Mycobacteriales</taxon>
        <taxon>Segniliparaceae</taxon>
        <taxon>Segniliparus</taxon>
    </lineage>
</organism>
<dbReference type="Proteomes" id="UP000004816">
    <property type="component" value="Unassembled WGS sequence"/>
</dbReference>
<keyword evidence="3" id="KW-1185">Reference proteome</keyword>
<dbReference type="OrthoDB" id="5185819at2"/>
<comment type="caution">
    <text evidence="2">The sequence shown here is derived from an EMBL/GenBank/DDBJ whole genome shotgun (WGS) entry which is preliminary data.</text>
</comment>
<sequence length="196" mass="21827">MEPPVRAEFLTVPLSDHELAWLRELAQDSGKEPVDVLRALLSRATYELRCREAAWRDPARWTSRSRAAMDGRPETMVEHDRETRVTTIAVDGQPVVEVRDPVVLRRLHAAVTGAVIETETPDAVADKDAYRLLVRLARDLRPAWSAAAGLSARHPDTLGLVGMAPADVDRLEAVYRGARSTMEAMRADHDETKEEA</sequence>
<name>E5XKQ8_SEGRC</name>
<evidence type="ECO:0000313" key="2">
    <source>
        <dbReference type="EMBL" id="EFV15074.1"/>
    </source>
</evidence>
<dbReference type="STRING" id="679197.HMPREF9336_00077"/>
<reference evidence="2 3" key="1">
    <citation type="journal article" date="2011" name="Stand. Genomic Sci.">
        <title>High quality draft genome sequence of Segniliparus rugosus CDC 945(T)= (ATCC BAA-974(T)).</title>
        <authorList>
            <person name="Earl A.M."/>
            <person name="Desjardins C.A."/>
            <person name="Fitzgerald M.G."/>
            <person name="Arachchi H.M."/>
            <person name="Zeng Q."/>
            <person name="Mehta T."/>
            <person name="Griggs A."/>
            <person name="Birren B.W."/>
            <person name="Toney N.C."/>
            <person name="Carr J."/>
            <person name="Posey J."/>
            <person name="Butler W.R."/>
        </authorList>
    </citation>
    <scope>NUCLEOTIDE SEQUENCE [LARGE SCALE GENOMIC DNA]</scope>
    <source>
        <strain evidence="3">ATCC BAA-974 / DSM 45345 / CCUG 50838 / CIP 108380 / JCM 13579 / CDC 945</strain>
    </source>
</reference>